<organism evidence="1">
    <name type="scientific">Anguilla anguilla</name>
    <name type="common">European freshwater eel</name>
    <name type="synonym">Muraena anguilla</name>
    <dbReference type="NCBI Taxonomy" id="7936"/>
    <lineage>
        <taxon>Eukaryota</taxon>
        <taxon>Metazoa</taxon>
        <taxon>Chordata</taxon>
        <taxon>Craniata</taxon>
        <taxon>Vertebrata</taxon>
        <taxon>Euteleostomi</taxon>
        <taxon>Actinopterygii</taxon>
        <taxon>Neopterygii</taxon>
        <taxon>Teleostei</taxon>
        <taxon>Anguilliformes</taxon>
        <taxon>Anguillidae</taxon>
        <taxon>Anguilla</taxon>
    </lineage>
</organism>
<sequence length="13" mass="1521">MTHSITLTKEMTK</sequence>
<evidence type="ECO:0000313" key="1">
    <source>
        <dbReference type="EMBL" id="JAH72579.1"/>
    </source>
</evidence>
<protein>
    <submittedName>
        <fullName evidence="1">Uncharacterized protein</fullName>
    </submittedName>
</protein>
<name>A0A0E9V369_ANGAN</name>
<dbReference type="EMBL" id="GBXM01035998">
    <property type="protein sequence ID" value="JAH72579.1"/>
    <property type="molecule type" value="Transcribed_RNA"/>
</dbReference>
<reference evidence="1" key="2">
    <citation type="journal article" date="2015" name="Fish Shellfish Immunol.">
        <title>Early steps in the European eel (Anguilla anguilla)-Vibrio vulnificus interaction in the gills: Role of the RtxA13 toxin.</title>
        <authorList>
            <person name="Callol A."/>
            <person name="Pajuelo D."/>
            <person name="Ebbesson L."/>
            <person name="Teles M."/>
            <person name="MacKenzie S."/>
            <person name="Amaro C."/>
        </authorList>
    </citation>
    <scope>NUCLEOTIDE SEQUENCE</scope>
</reference>
<reference evidence="1" key="1">
    <citation type="submission" date="2014-11" db="EMBL/GenBank/DDBJ databases">
        <authorList>
            <person name="Amaro Gonzalez C."/>
        </authorList>
    </citation>
    <scope>NUCLEOTIDE SEQUENCE</scope>
</reference>
<accession>A0A0E9V369</accession>
<proteinExistence type="predicted"/>